<dbReference type="Pfam" id="PF00078">
    <property type="entry name" value="RVT_1"/>
    <property type="match status" value="1"/>
</dbReference>
<dbReference type="Gene3D" id="3.10.10.10">
    <property type="entry name" value="HIV Type 1 Reverse Transcriptase, subunit A, domain 1"/>
    <property type="match status" value="1"/>
</dbReference>
<reference evidence="2" key="1">
    <citation type="submission" date="2023-07" db="EMBL/GenBank/DDBJ databases">
        <title>Chromosome-level genome assembly of Artemia franciscana.</title>
        <authorList>
            <person name="Jo E."/>
        </authorList>
    </citation>
    <scope>NUCLEOTIDE SEQUENCE</scope>
    <source>
        <tissue evidence="2">Whole body</tissue>
    </source>
</reference>
<keyword evidence="3" id="KW-1185">Reference proteome</keyword>
<comment type="caution">
    <text evidence="2">The sequence shown here is derived from an EMBL/GenBank/DDBJ whole genome shotgun (WGS) entry which is preliminary data.</text>
</comment>
<dbReference type="PANTHER" id="PTHR37984">
    <property type="entry name" value="PROTEIN CBG26694"/>
    <property type="match status" value="1"/>
</dbReference>
<sequence>MEAAEFEAIIIKNGVASKIHKFTKANAIPENNEYPMPTTEEIFVNLQGGRNFSKLDLNGAYLKIELDDKSKDLVTVNTPLGLYRYKCLPFGISENGTIFQETLDKFLSGLPTAHIVDDLLITIKNDSEHLENLPSVFDK</sequence>
<dbReference type="InterPro" id="IPR043502">
    <property type="entry name" value="DNA/RNA_pol_sf"/>
</dbReference>
<organism evidence="2 3">
    <name type="scientific">Artemia franciscana</name>
    <name type="common">Brine shrimp</name>
    <name type="synonym">Artemia sanfranciscana</name>
    <dbReference type="NCBI Taxonomy" id="6661"/>
    <lineage>
        <taxon>Eukaryota</taxon>
        <taxon>Metazoa</taxon>
        <taxon>Ecdysozoa</taxon>
        <taxon>Arthropoda</taxon>
        <taxon>Crustacea</taxon>
        <taxon>Branchiopoda</taxon>
        <taxon>Anostraca</taxon>
        <taxon>Artemiidae</taxon>
        <taxon>Artemia</taxon>
    </lineage>
</organism>
<feature type="domain" description="Reverse transcriptase" evidence="1">
    <location>
        <begin position="21"/>
        <end position="138"/>
    </location>
</feature>
<dbReference type="SUPFAM" id="SSF56672">
    <property type="entry name" value="DNA/RNA polymerases"/>
    <property type="match status" value="1"/>
</dbReference>
<dbReference type="Proteomes" id="UP001187531">
    <property type="component" value="Unassembled WGS sequence"/>
</dbReference>
<dbReference type="CDD" id="cd01647">
    <property type="entry name" value="RT_LTR"/>
    <property type="match status" value="1"/>
</dbReference>
<evidence type="ECO:0000313" key="2">
    <source>
        <dbReference type="EMBL" id="KAK2702188.1"/>
    </source>
</evidence>
<evidence type="ECO:0000313" key="3">
    <source>
        <dbReference type="Proteomes" id="UP001187531"/>
    </source>
</evidence>
<dbReference type="InterPro" id="IPR043128">
    <property type="entry name" value="Rev_trsase/Diguanyl_cyclase"/>
</dbReference>
<dbReference type="AlphaFoldDB" id="A0AA88H1I0"/>
<dbReference type="InterPro" id="IPR050951">
    <property type="entry name" value="Retrovirus_Pol_polyprotein"/>
</dbReference>
<gene>
    <name evidence="2" type="ORF">QYM36_019198</name>
</gene>
<dbReference type="Gene3D" id="3.30.70.270">
    <property type="match status" value="1"/>
</dbReference>
<accession>A0AA88H1I0</accession>
<dbReference type="InterPro" id="IPR000477">
    <property type="entry name" value="RT_dom"/>
</dbReference>
<protein>
    <recommendedName>
        <fullName evidence="1">Reverse transcriptase domain-containing protein</fullName>
    </recommendedName>
</protein>
<proteinExistence type="predicted"/>
<dbReference type="PANTHER" id="PTHR37984:SF5">
    <property type="entry name" value="PROTEIN NYNRIN-LIKE"/>
    <property type="match status" value="1"/>
</dbReference>
<evidence type="ECO:0000259" key="1">
    <source>
        <dbReference type="Pfam" id="PF00078"/>
    </source>
</evidence>
<name>A0AA88H1I0_ARTSF</name>
<dbReference type="GO" id="GO:0071897">
    <property type="term" value="P:DNA biosynthetic process"/>
    <property type="evidence" value="ECO:0007669"/>
    <property type="project" value="UniProtKB-ARBA"/>
</dbReference>
<dbReference type="EMBL" id="JAVRJZ010000662">
    <property type="protein sequence ID" value="KAK2702188.1"/>
    <property type="molecule type" value="Genomic_DNA"/>
</dbReference>